<evidence type="ECO:0000256" key="4">
    <source>
        <dbReference type="SAM" id="MobiDB-lite"/>
    </source>
</evidence>
<dbReference type="AlphaFoldDB" id="A0AAD7ZVD8"/>
<dbReference type="PANTHER" id="PTHR22840:SF12">
    <property type="entry name" value="WD REPEAT-CONTAINING PROTEIN 36"/>
    <property type="match status" value="1"/>
</dbReference>
<keyword evidence="7" id="KW-1185">Reference proteome</keyword>
<feature type="repeat" description="WD" evidence="3">
    <location>
        <begin position="43"/>
        <end position="84"/>
    </location>
</feature>
<dbReference type="EMBL" id="JASPKZ010006084">
    <property type="protein sequence ID" value="KAJ9587600.1"/>
    <property type="molecule type" value="Genomic_DNA"/>
</dbReference>
<proteinExistence type="predicted"/>
<dbReference type="SUPFAM" id="SSF50978">
    <property type="entry name" value="WD40 repeat-like"/>
    <property type="match status" value="1"/>
</dbReference>
<evidence type="ECO:0000256" key="3">
    <source>
        <dbReference type="PROSITE-ProRule" id="PRU00221"/>
    </source>
</evidence>
<reference evidence="6" key="2">
    <citation type="submission" date="2023-05" db="EMBL/GenBank/DDBJ databases">
        <authorList>
            <person name="Fouks B."/>
        </authorList>
    </citation>
    <scope>NUCLEOTIDE SEQUENCE</scope>
    <source>
        <strain evidence="6">Stay&amp;Tobe</strain>
        <tissue evidence="6">Testes</tissue>
    </source>
</reference>
<keyword evidence="1 3" id="KW-0853">WD repeat</keyword>
<organism evidence="6 7">
    <name type="scientific">Diploptera punctata</name>
    <name type="common">Pacific beetle cockroach</name>
    <dbReference type="NCBI Taxonomy" id="6984"/>
    <lineage>
        <taxon>Eukaryota</taxon>
        <taxon>Metazoa</taxon>
        <taxon>Ecdysozoa</taxon>
        <taxon>Arthropoda</taxon>
        <taxon>Hexapoda</taxon>
        <taxon>Insecta</taxon>
        <taxon>Pterygota</taxon>
        <taxon>Neoptera</taxon>
        <taxon>Polyneoptera</taxon>
        <taxon>Dictyoptera</taxon>
        <taxon>Blattodea</taxon>
        <taxon>Blaberoidea</taxon>
        <taxon>Blaberidae</taxon>
        <taxon>Diplopterinae</taxon>
        <taxon>Diploptera</taxon>
    </lineage>
</organism>
<name>A0AAD7ZVD8_DIPPU</name>
<keyword evidence="2" id="KW-0677">Repeat</keyword>
<reference evidence="6" key="1">
    <citation type="journal article" date="2023" name="IScience">
        <title>Live-bearing cockroach genome reveals convergent evolutionary mechanisms linked to viviparity in insects and beyond.</title>
        <authorList>
            <person name="Fouks B."/>
            <person name="Harrison M.C."/>
            <person name="Mikhailova A.A."/>
            <person name="Marchal E."/>
            <person name="English S."/>
            <person name="Carruthers M."/>
            <person name="Jennings E.C."/>
            <person name="Chiamaka E.L."/>
            <person name="Frigard R.A."/>
            <person name="Pippel M."/>
            <person name="Attardo G.M."/>
            <person name="Benoit J.B."/>
            <person name="Bornberg-Bauer E."/>
            <person name="Tobe S.S."/>
        </authorList>
    </citation>
    <scope>NUCLEOTIDE SEQUENCE</scope>
    <source>
        <strain evidence="6">Stay&amp;Tobe</strain>
    </source>
</reference>
<sequence length="372" mass="42047">MLNVNEPVCFFRFHHDSSMLAIALEDFTIALMDLDTRKIVRKFEGHKAQLTDAAFSPDARWLITSAMDCTIRTWDIPSSQLVDCFQVSAACTSLSFSPTGDFLATTHVDSLGVFLWSNQTLYSHISLRQISESEEIPQLELPTTQTTSDESNENDDFEDPEPEFKSAEQINEDLITMSLVSTSRWKNLLHIDVVKKRNKPKEPLKPPKAAPFFLPTVPSLTMQFDLSKEIQKEDTIKLRMSSDLQNLSGFGLLLEEAGETNNFQPVIIKLKALGPSSIDFEISFLGPEDGGSVGLMITFMKMIEFMFNSNKDFELAQAYLSLFLKKHGDLIASEPYLREYIPILQKCQISGWDILQSKLMYNMCVVQTIKGV</sequence>
<dbReference type="InterPro" id="IPR015943">
    <property type="entry name" value="WD40/YVTN_repeat-like_dom_sf"/>
</dbReference>
<dbReference type="PANTHER" id="PTHR22840">
    <property type="entry name" value="WD REPEAT-CONTAINING PROTEIN 36"/>
    <property type="match status" value="1"/>
</dbReference>
<accession>A0AAD7ZVD8</accession>
<feature type="compositionally biased region" description="Acidic residues" evidence="4">
    <location>
        <begin position="150"/>
        <end position="161"/>
    </location>
</feature>
<dbReference type="Gene3D" id="2.130.10.10">
    <property type="entry name" value="YVTN repeat-like/Quinoprotein amine dehydrogenase"/>
    <property type="match status" value="1"/>
</dbReference>
<dbReference type="PROSITE" id="PS50294">
    <property type="entry name" value="WD_REPEATS_REGION"/>
    <property type="match status" value="1"/>
</dbReference>
<dbReference type="InterPro" id="IPR019775">
    <property type="entry name" value="WD40_repeat_CS"/>
</dbReference>
<dbReference type="GO" id="GO:0032040">
    <property type="term" value="C:small-subunit processome"/>
    <property type="evidence" value="ECO:0007669"/>
    <property type="project" value="InterPro"/>
</dbReference>
<evidence type="ECO:0000256" key="2">
    <source>
        <dbReference type="ARBA" id="ARBA00022737"/>
    </source>
</evidence>
<gene>
    <name evidence="6" type="ORF">L9F63_018982</name>
</gene>
<dbReference type="InterPro" id="IPR001680">
    <property type="entry name" value="WD40_rpt"/>
</dbReference>
<dbReference type="SMART" id="SM00320">
    <property type="entry name" value="WD40"/>
    <property type="match status" value="2"/>
</dbReference>
<dbReference type="InterPro" id="IPR036322">
    <property type="entry name" value="WD40_repeat_dom_sf"/>
</dbReference>
<feature type="domain" description="WDR36/Utp21 C-terminal" evidence="5">
    <location>
        <begin position="168"/>
        <end position="369"/>
    </location>
</feature>
<dbReference type="GO" id="GO:0006364">
    <property type="term" value="P:rRNA processing"/>
    <property type="evidence" value="ECO:0007669"/>
    <property type="project" value="InterPro"/>
</dbReference>
<evidence type="ECO:0000313" key="6">
    <source>
        <dbReference type="EMBL" id="KAJ9587600.1"/>
    </source>
</evidence>
<dbReference type="Proteomes" id="UP001233999">
    <property type="component" value="Unassembled WGS sequence"/>
</dbReference>
<evidence type="ECO:0000259" key="5">
    <source>
        <dbReference type="Pfam" id="PF04192"/>
    </source>
</evidence>
<dbReference type="InterPro" id="IPR007319">
    <property type="entry name" value="WDR36/Utp21_C"/>
</dbReference>
<evidence type="ECO:0000313" key="7">
    <source>
        <dbReference type="Proteomes" id="UP001233999"/>
    </source>
</evidence>
<dbReference type="Pfam" id="PF25168">
    <property type="entry name" value="Beta-prop_WDR36-Utp21_2nd"/>
    <property type="match status" value="1"/>
</dbReference>
<feature type="region of interest" description="Disordered" evidence="4">
    <location>
        <begin position="136"/>
        <end position="163"/>
    </location>
</feature>
<comment type="caution">
    <text evidence="6">The sequence shown here is derived from an EMBL/GenBank/DDBJ whole genome shotgun (WGS) entry which is preliminary data.</text>
</comment>
<dbReference type="PROSITE" id="PS00678">
    <property type="entry name" value="WD_REPEATS_1"/>
    <property type="match status" value="1"/>
</dbReference>
<dbReference type="PROSITE" id="PS50082">
    <property type="entry name" value="WD_REPEATS_2"/>
    <property type="match status" value="1"/>
</dbReference>
<dbReference type="Pfam" id="PF04192">
    <property type="entry name" value="Utp21"/>
    <property type="match status" value="1"/>
</dbReference>
<evidence type="ECO:0000256" key="1">
    <source>
        <dbReference type="ARBA" id="ARBA00022574"/>
    </source>
</evidence>
<protein>
    <recommendedName>
        <fullName evidence="5">WDR36/Utp21 C-terminal domain-containing protein</fullName>
    </recommendedName>
</protein>
<dbReference type="GO" id="GO:0034388">
    <property type="term" value="C:Pwp2p-containing subcomplex of 90S preribosome"/>
    <property type="evidence" value="ECO:0007669"/>
    <property type="project" value="TreeGrafter"/>
</dbReference>